<accession>A0AAJ3HSS2</accession>
<organism evidence="2 3">
    <name type="scientific">Proteus hauseri ATCC 700826</name>
    <dbReference type="NCBI Taxonomy" id="1354271"/>
    <lineage>
        <taxon>Bacteria</taxon>
        <taxon>Pseudomonadati</taxon>
        <taxon>Pseudomonadota</taxon>
        <taxon>Gammaproteobacteria</taxon>
        <taxon>Enterobacterales</taxon>
        <taxon>Morganellaceae</taxon>
        <taxon>Proteus</taxon>
    </lineage>
</organism>
<feature type="signal peptide" evidence="1">
    <location>
        <begin position="1"/>
        <end position="20"/>
    </location>
</feature>
<name>A0AAJ3HSS2_PROHU</name>
<reference evidence="2 3" key="1">
    <citation type="submission" date="2016-04" db="EMBL/GenBank/DDBJ databases">
        <title>ATOL: Assembling a taxonomically balanced genome-scale reconstruction of the evolutionary history of the Enterobacteriaceae.</title>
        <authorList>
            <person name="Plunkett G.III."/>
            <person name="Neeno-Eckwall E.C."/>
            <person name="Glasner J.D."/>
            <person name="Perna N.T."/>
        </authorList>
    </citation>
    <scope>NUCLEOTIDE SEQUENCE [LARGE SCALE GENOMIC DNA]</scope>
    <source>
        <strain evidence="2 3">ATCC 700826</strain>
    </source>
</reference>
<dbReference type="EMBL" id="LXEV01000021">
    <property type="protein sequence ID" value="OAT47094.1"/>
    <property type="molecule type" value="Genomic_DNA"/>
</dbReference>
<feature type="chain" id="PRO_5042603587" description="Lipoprotein" evidence="1">
    <location>
        <begin position="21"/>
        <end position="107"/>
    </location>
</feature>
<dbReference type="RefSeq" id="WP_064719609.1">
    <property type="nucleotide sequence ID" value="NZ_LXEV01000021.1"/>
</dbReference>
<dbReference type="AlphaFoldDB" id="A0AAJ3HSS2"/>
<keyword evidence="3" id="KW-1185">Reference proteome</keyword>
<gene>
    <name evidence="2" type="ORF">M997_1621</name>
</gene>
<sequence>MNKLISVLAALILATGLSGCSDEKEDTSEFQKNFVNSCVLGSGISDQTLIPKITEVCGCTYTNIIKERGIAEFIRVDTEMRKDSNKGVPKEWNIDAIVEQCMTNLES</sequence>
<keyword evidence="1" id="KW-0732">Signal</keyword>
<protein>
    <recommendedName>
        <fullName evidence="4">Lipoprotein</fullName>
    </recommendedName>
</protein>
<evidence type="ECO:0008006" key="4">
    <source>
        <dbReference type="Google" id="ProtNLM"/>
    </source>
</evidence>
<evidence type="ECO:0000256" key="1">
    <source>
        <dbReference type="SAM" id="SignalP"/>
    </source>
</evidence>
<evidence type="ECO:0000313" key="3">
    <source>
        <dbReference type="Proteomes" id="UP000078250"/>
    </source>
</evidence>
<comment type="caution">
    <text evidence="2">The sequence shown here is derived from an EMBL/GenBank/DDBJ whole genome shotgun (WGS) entry which is preliminary data.</text>
</comment>
<evidence type="ECO:0000313" key="2">
    <source>
        <dbReference type="EMBL" id="OAT47094.1"/>
    </source>
</evidence>
<proteinExistence type="predicted"/>
<dbReference type="PROSITE" id="PS51257">
    <property type="entry name" value="PROKAR_LIPOPROTEIN"/>
    <property type="match status" value="1"/>
</dbReference>
<dbReference type="Proteomes" id="UP000078250">
    <property type="component" value="Unassembled WGS sequence"/>
</dbReference>